<keyword evidence="8" id="KW-0460">Magnesium</keyword>
<feature type="region of interest" description="Disordered" evidence="15">
    <location>
        <begin position="615"/>
        <end position="729"/>
    </location>
</feature>
<dbReference type="AlphaFoldDB" id="A0A0G4MKH5"/>
<evidence type="ECO:0000259" key="16">
    <source>
        <dbReference type="SMART" id="SM00148"/>
    </source>
</evidence>
<feature type="compositionally biased region" description="Polar residues" evidence="15">
    <location>
        <begin position="1"/>
        <end position="12"/>
    </location>
</feature>
<dbReference type="Pfam" id="PF00388">
    <property type="entry name" value="PI-PLC-X"/>
    <property type="match status" value="1"/>
</dbReference>
<evidence type="ECO:0000256" key="6">
    <source>
        <dbReference type="ARBA" id="ARBA00022605"/>
    </source>
</evidence>
<feature type="compositionally biased region" description="Acidic residues" evidence="15">
    <location>
        <begin position="772"/>
        <end position="783"/>
    </location>
</feature>
<evidence type="ECO:0000256" key="2">
    <source>
        <dbReference type="ARBA" id="ARBA00007769"/>
    </source>
</evidence>
<dbReference type="Pfam" id="PF23617">
    <property type="entry name" value="EF-hand_15"/>
    <property type="match status" value="1"/>
</dbReference>
<feature type="compositionally biased region" description="Acidic residues" evidence="15">
    <location>
        <begin position="160"/>
        <end position="174"/>
    </location>
</feature>
<evidence type="ECO:0000256" key="13">
    <source>
        <dbReference type="RuleBase" id="RU004443"/>
    </source>
</evidence>
<dbReference type="InterPro" id="IPR004429">
    <property type="entry name" value="Isopropylmalate_DH"/>
</dbReference>
<comment type="catalytic activity">
    <reaction evidence="14">
        <text>(2R,3S)-3-isopropylmalate + NAD(+) = 4-methyl-2-oxopentanoate + CO2 + NADH</text>
        <dbReference type="Rhea" id="RHEA:32271"/>
        <dbReference type="ChEBI" id="CHEBI:16526"/>
        <dbReference type="ChEBI" id="CHEBI:17865"/>
        <dbReference type="ChEBI" id="CHEBI:35121"/>
        <dbReference type="ChEBI" id="CHEBI:57540"/>
        <dbReference type="ChEBI" id="CHEBI:57945"/>
        <dbReference type="EC" id="1.1.1.85"/>
    </reaction>
</comment>
<keyword evidence="7 14" id="KW-0479">Metal-binding</keyword>
<dbReference type="InterPro" id="IPR056584">
    <property type="entry name" value="EF-hand_15"/>
</dbReference>
<dbReference type="EC" id="1.1.1.85" evidence="4 14"/>
<evidence type="ECO:0000256" key="5">
    <source>
        <dbReference type="ARBA" id="ARBA00022430"/>
    </source>
</evidence>
<dbReference type="FunFam" id="3.20.20.190:FF:000060">
    <property type="entry name" value="Phosphoinositide phospholipase C"/>
    <property type="match status" value="1"/>
</dbReference>
<feature type="compositionally biased region" description="Basic and acidic residues" evidence="15">
    <location>
        <begin position="760"/>
        <end position="771"/>
    </location>
</feature>
<dbReference type="SMART" id="SM00148">
    <property type="entry name" value="PLCXc"/>
    <property type="match status" value="1"/>
</dbReference>
<evidence type="ECO:0000256" key="10">
    <source>
        <dbReference type="ARBA" id="ARBA00023027"/>
    </source>
</evidence>
<organism evidence="18 19">
    <name type="scientific">Verticillium longisporum</name>
    <name type="common">Verticillium dahliae var. longisporum</name>
    <dbReference type="NCBI Taxonomy" id="100787"/>
    <lineage>
        <taxon>Eukaryota</taxon>
        <taxon>Fungi</taxon>
        <taxon>Dikarya</taxon>
        <taxon>Ascomycota</taxon>
        <taxon>Pezizomycotina</taxon>
        <taxon>Sordariomycetes</taxon>
        <taxon>Hypocreomycetidae</taxon>
        <taxon>Glomerellales</taxon>
        <taxon>Plectosphaerellaceae</taxon>
        <taxon>Verticillium</taxon>
    </lineage>
</organism>
<keyword evidence="6" id="KW-0028">Amino-acid biosynthesis</keyword>
<keyword evidence="9 13" id="KW-0560">Oxidoreductase</keyword>
<dbReference type="PANTHER" id="PTHR42979">
    <property type="entry name" value="3-ISOPROPYLMALATE DEHYDROGENASE"/>
    <property type="match status" value="1"/>
</dbReference>
<name>A0A0G4MKH5_VERLO</name>
<dbReference type="Proteomes" id="UP000044602">
    <property type="component" value="Unassembled WGS sequence"/>
</dbReference>
<dbReference type="InterPro" id="IPR001192">
    <property type="entry name" value="PI-PLC_fam"/>
</dbReference>
<dbReference type="PANTHER" id="PTHR42979:SF1">
    <property type="entry name" value="3-ISOPROPYLMALATE DEHYDROGENASE"/>
    <property type="match status" value="1"/>
</dbReference>
<proteinExistence type="inferred from homology"/>
<evidence type="ECO:0000259" key="17">
    <source>
        <dbReference type="SMART" id="SM01329"/>
    </source>
</evidence>
<dbReference type="STRING" id="100787.A0A0G4MKH5"/>
<evidence type="ECO:0000256" key="4">
    <source>
        <dbReference type="ARBA" id="ARBA00013101"/>
    </source>
</evidence>
<dbReference type="EMBL" id="CVQH01023194">
    <property type="protein sequence ID" value="CRK34763.1"/>
    <property type="molecule type" value="Genomic_DNA"/>
</dbReference>
<evidence type="ECO:0000256" key="15">
    <source>
        <dbReference type="SAM" id="MobiDB-lite"/>
    </source>
</evidence>
<feature type="domain" description="Isopropylmalate dehydrogenase-like" evidence="17">
    <location>
        <begin position="881"/>
        <end position="1231"/>
    </location>
</feature>
<dbReference type="InterPro" id="IPR024084">
    <property type="entry name" value="IsoPropMal-DH-like_dom"/>
</dbReference>
<keyword evidence="10 14" id="KW-0520">NAD</keyword>
<comment type="function">
    <text evidence="14">Catalyzes the oxidation of 3-carboxy-2-hydroxy-4-methylpentanoate (3-isopropylmalate) to 3-carboxy-4-methyl-2-oxopentanoate. The product decarboxylates to 4-methyl-2 oxopentanoate.</text>
</comment>
<evidence type="ECO:0000256" key="9">
    <source>
        <dbReference type="ARBA" id="ARBA00023002"/>
    </source>
</evidence>
<dbReference type="SMART" id="SM01329">
    <property type="entry name" value="Iso_dh"/>
    <property type="match status" value="1"/>
</dbReference>
<feature type="region of interest" description="Disordered" evidence="15">
    <location>
        <begin position="160"/>
        <end position="269"/>
    </location>
</feature>
<evidence type="ECO:0000313" key="18">
    <source>
        <dbReference type="EMBL" id="CRK34763.1"/>
    </source>
</evidence>
<keyword evidence="19" id="KW-1185">Reference proteome</keyword>
<comment type="subunit">
    <text evidence="3 14">Homodimer.</text>
</comment>
<dbReference type="GO" id="GO:0051287">
    <property type="term" value="F:NAD binding"/>
    <property type="evidence" value="ECO:0007669"/>
    <property type="project" value="InterPro"/>
</dbReference>
<evidence type="ECO:0000256" key="8">
    <source>
        <dbReference type="ARBA" id="ARBA00022842"/>
    </source>
</evidence>
<dbReference type="Gene3D" id="3.20.20.190">
    <property type="entry name" value="Phosphatidylinositol (PI) phosphodiesterase"/>
    <property type="match status" value="1"/>
</dbReference>
<dbReference type="NCBIfam" id="TIGR00169">
    <property type="entry name" value="leuB"/>
    <property type="match status" value="1"/>
</dbReference>
<protein>
    <recommendedName>
        <fullName evidence="4 14">3-isopropylmalate dehydrogenase</fullName>
        <ecNumber evidence="4 14">1.1.1.85</ecNumber>
    </recommendedName>
</protein>
<feature type="region of interest" description="Disordered" evidence="15">
    <location>
        <begin position="509"/>
        <end position="557"/>
    </location>
</feature>
<dbReference type="PROSITE" id="PS00470">
    <property type="entry name" value="IDH_IMDH"/>
    <property type="match status" value="1"/>
</dbReference>
<comment type="similarity">
    <text evidence="2 13">Belongs to the isocitrate and isopropylmalate dehydrogenases family.</text>
</comment>
<dbReference type="SUPFAM" id="SSF53659">
    <property type="entry name" value="Isocitrate/Isopropylmalate dehydrogenase-like"/>
    <property type="match status" value="1"/>
</dbReference>
<dbReference type="GO" id="GO:0000287">
    <property type="term" value="F:magnesium ion binding"/>
    <property type="evidence" value="ECO:0007669"/>
    <property type="project" value="InterPro"/>
</dbReference>
<dbReference type="GO" id="GO:0006629">
    <property type="term" value="P:lipid metabolic process"/>
    <property type="evidence" value="ECO:0007669"/>
    <property type="project" value="InterPro"/>
</dbReference>
<dbReference type="SUPFAM" id="SSF51695">
    <property type="entry name" value="PLC-like phosphodiesterases"/>
    <property type="match status" value="1"/>
</dbReference>
<reference evidence="18 19" key="1">
    <citation type="submission" date="2015-05" db="EMBL/GenBank/DDBJ databases">
        <authorList>
            <person name="Wang D.B."/>
            <person name="Wang M."/>
        </authorList>
    </citation>
    <scope>NUCLEOTIDE SEQUENCE [LARGE SCALE GENOMIC DNA]</scope>
    <source>
        <strain evidence="18">VL1</strain>
    </source>
</reference>
<dbReference type="GO" id="GO:0005829">
    <property type="term" value="C:cytosol"/>
    <property type="evidence" value="ECO:0007669"/>
    <property type="project" value="TreeGrafter"/>
</dbReference>
<comment type="cofactor">
    <cofactor evidence="14">
        <name>Mg(2+)</name>
        <dbReference type="ChEBI" id="CHEBI:18420"/>
    </cofactor>
    <cofactor evidence="14">
        <name>Mn(2+)</name>
        <dbReference type="ChEBI" id="CHEBI:29035"/>
    </cofactor>
    <text evidence="14">Binds 1 Mg(2+) or Mn(2+) ion per subunit.</text>
</comment>
<feature type="compositionally biased region" description="Low complexity" evidence="15">
    <location>
        <begin position="509"/>
        <end position="522"/>
    </location>
</feature>
<evidence type="ECO:0000313" key="19">
    <source>
        <dbReference type="Proteomes" id="UP000044602"/>
    </source>
</evidence>
<feature type="region of interest" description="Disordered" evidence="15">
    <location>
        <begin position="332"/>
        <end position="403"/>
    </location>
</feature>
<dbReference type="GO" id="GO:0009098">
    <property type="term" value="P:L-leucine biosynthetic process"/>
    <property type="evidence" value="ECO:0007669"/>
    <property type="project" value="UniProtKB-UniPathway"/>
</dbReference>
<keyword evidence="11" id="KW-0464">Manganese</keyword>
<comment type="cofactor">
    <cofactor evidence="1">
        <name>Mn(2+)</name>
        <dbReference type="ChEBI" id="CHEBI:29035"/>
    </cofactor>
</comment>
<dbReference type="FunFam" id="3.40.718.10:FF:000006">
    <property type="entry name" value="3-isopropylmalate dehydrogenase"/>
    <property type="match status" value="1"/>
</dbReference>
<feature type="compositionally biased region" description="Polar residues" evidence="15">
    <location>
        <begin position="683"/>
        <end position="700"/>
    </location>
</feature>
<feature type="domain" description="Phosphatidylinositol-specific phospholipase C X" evidence="16">
    <location>
        <begin position="108"/>
        <end position="255"/>
    </location>
</feature>
<feature type="compositionally biased region" description="Basic and acidic residues" evidence="15">
    <location>
        <begin position="523"/>
        <end position="536"/>
    </location>
</feature>
<evidence type="ECO:0000256" key="12">
    <source>
        <dbReference type="ARBA" id="ARBA00023304"/>
    </source>
</evidence>
<dbReference type="UniPathway" id="UPA00048">
    <property type="reaction ID" value="UER00072"/>
</dbReference>
<keyword evidence="5 14" id="KW-0432">Leucine biosynthesis</keyword>
<dbReference type="Pfam" id="PF00180">
    <property type="entry name" value="Iso_dh"/>
    <property type="match status" value="1"/>
</dbReference>
<evidence type="ECO:0000256" key="1">
    <source>
        <dbReference type="ARBA" id="ARBA00001936"/>
    </source>
</evidence>
<feature type="region of interest" description="Disordered" evidence="15">
    <location>
        <begin position="1"/>
        <end position="26"/>
    </location>
</feature>
<evidence type="ECO:0000256" key="7">
    <source>
        <dbReference type="ARBA" id="ARBA00022723"/>
    </source>
</evidence>
<comment type="pathway">
    <text evidence="14">Amino-acid biosynthesis; L-leucine biosynthesis; L-leucine from 3-methyl-2-oxobutanoate: step 3/4.</text>
</comment>
<dbReference type="InterPro" id="IPR000909">
    <property type="entry name" value="PLipase_C_PInositol-sp_X_dom"/>
</dbReference>
<feature type="compositionally biased region" description="Polar residues" evidence="15">
    <location>
        <begin position="360"/>
        <end position="373"/>
    </location>
</feature>
<dbReference type="GO" id="GO:0035556">
    <property type="term" value="P:intracellular signal transduction"/>
    <property type="evidence" value="ECO:0007669"/>
    <property type="project" value="InterPro"/>
</dbReference>
<dbReference type="PRINTS" id="PR00390">
    <property type="entry name" value="PHPHLIPASEC"/>
</dbReference>
<evidence type="ECO:0000256" key="14">
    <source>
        <dbReference type="RuleBase" id="RU004445"/>
    </source>
</evidence>
<sequence>MADQQTAPSLGGTQVGGGASETQRIVKTLNDPIKKHLRSVFNSTAGADGRWQQEEIASFLKNVQGDAHDTDAPPKQPGIASTDGLSYDEFLAYMTSASSAVTAPPKDQDLSWPLHSYFISSSHNTYLTGNQLYSESSTDAYKNVLLRGCRCIEIDVWDGDDSDSESSISSDEEGSAPAASAPKKKESRLQRLKDKVPNPLARKLKRLSLTGSEAAAKPSSSETKTPAAFGDPNAQPPTPLQTPTSAVFPSPVFQTPKARQDSFNDSNGWTPHFAEEYSVFNTTPGNLQGPFGDFHGASLASCPPSLGHKRQLSAGGVAAEIATHVNHFSANPNLPLPPVDPARRLPSSPGLIKPQEYSEQHQPVASSQTIQKPRSTKKAKKKAGVEEVEGQTATPPPSAHKGGRKLAISLKKDNMQNDQGYGHPDFATTGAPQQQTMSFASTSDMFDYPMSAPVAPNASFWDPSADMAGMDLDFASFGTGVFGTPISSHRQLGSFDATQMFLDNPSILQNQQQQQVQQQNRQGQDHRQPIRRDRPLAPKQAMPRGGTLTSSASMPLHSYSGSLDDPFGIISPSGVGVDPGLLFSRPQSSDMDASFGVNQAESLSHFSMADVAQTLSTAPMRQDMRRSASTREILPNRGPDRASASSPNKIAGRPGGLQRSFSENRGRRQLPVLAPAIRPTPAQPATTGSNRPPSVRSSGRISPLKSHTRPSSLTSIPEAAPPRTRTSVKFTIDSKGRARAETTMIVEESGAAGPARRRPSHEMPRRERSFESEDEDSSTDDEPIIIPSRNASFALPDPHKPIASGFNTSHRSVSERNLASFARLSSDAFGQDPESDAVHHFLNTPFVAVSIAITLRDPPLSDEPVHIFHHRHSFDMATTHDIVVFGGDHCGPEVVAEGIKVLKAVEANSSGVKFNLQEHLLGGASIDATGSPLTDEALAAANAASAVLLGAIGGPKWGTGAVRPEQGLLRLRKEMGAYGNLRPCNFASDALVDFSPLKAEVCRGTDFVVVRELTGGIYFGDRIEDNGDGKAMDTEPYSRPEVERVARLAGFLAIARGDKTVWSLDKANVLATSRLWRKVTTEVFEKEFPQLEIKHQLIDSAAMMMVKSPRALNGVVFTSNLFGDIISDEASVIPGSIGLLPSASLSGIPDGKGRCNGIYEPIHGSAPDISGQGIVNPIGTILSIAMMLRYSLNLPKEAQAVEDAVKNVLDGGLRTKDIGGSAGTVEVGDAIAKEVVKILSS</sequence>
<evidence type="ECO:0000256" key="3">
    <source>
        <dbReference type="ARBA" id="ARBA00011738"/>
    </source>
</evidence>
<feature type="region of interest" description="Disordered" evidence="15">
    <location>
        <begin position="746"/>
        <end position="784"/>
    </location>
</feature>
<keyword evidence="12 14" id="KW-0100">Branched-chain amino acid biosynthesis</keyword>
<accession>A0A0G4MKH5</accession>
<dbReference type="InterPro" id="IPR019818">
    <property type="entry name" value="IsoCit/isopropylmalate_DH_CS"/>
</dbReference>
<evidence type="ECO:0000256" key="11">
    <source>
        <dbReference type="ARBA" id="ARBA00023211"/>
    </source>
</evidence>
<dbReference type="InterPro" id="IPR017946">
    <property type="entry name" value="PLC-like_Pdiesterase_TIM-brl"/>
</dbReference>
<dbReference type="GO" id="GO:0008081">
    <property type="term" value="F:phosphoric diester hydrolase activity"/>
    <property type="evidence" value="ECO:0007669"/>
    <property type="project" value="InterPro"/>
</dbReference>
<gene>
    <name evidence="18" type="ORF">BN1708_006499</name>
</gene>
<dbReference type="PROSITE" id="PS50007">
    <property type="entry name" value="PIPLC_X_DOMAIN"/>
    <property type="match status" value="1"/>
</dbReference>
<feature type="compositionally biased region" description="Basic and acidic residues" evidence="15">
    <location>
        <begin position="183"/>
        <end position="196"/>
    </location>
</feature>
<dbReference type="GO" id="GO:0003862">
    <property type="term" value="F:3-isopropylmalate dehydrogenase activity"/>
    <property type="evidence" value="ECO:0007669"/>
    <property type="project" value="UniProtKB-EC"/>
</dbReference>
<dbReference type="Gene3D" id="3.40.718.10">
    <property type="entry name" value="Isopropylmalate Dehydrogenase"/>
    <property type="match status" value="1"/>
</dbReference>